<keyword evidence="2" id="KW-0560">Oxidoreductase</keyword>
<dbReference type="InterPro" id="IPR001128">
    <property type="entry name" value="Cyt_P450"/>
</dbReference>
<dbReference type="KEGG" id="caul:KCG34_10485"/>
<proteinExistence type="inferred from homology"/>
<keyword evidence="2" id="KW-0408">Iron</keyword>
<dbReference type="Gene3D" id="1.10.630.10">
    <property type="entry name" value="Cytochrome P450"/>
    <property type="match status" value="1"/>
</dbReference>
<dbReference type="Proteomes" id="UP000676409">
    <property type="component" value="Chromosome"/>
</dbReference>
<sequence length="433" mass="46389">MSTSTAPPEARVITVQSLSTLEDYGYVGGRESLQGFYARAYAPGAPRFLRSDDGSLAVFRHADVRAMGSMPQLAALAPAVLFPGAFDGPDAAAPAGFAIADLIKNQLFTTNAPLNPALRRVLLKQIGPKPAASHAERTRAIAVSILRGLPSDTPVDLVRDIAEPLTGRYWGSLMDMSDVEAVGAAIQARRMSPMLSLKRSPESQFAANEAAKAYRVIVEEAGRRAQEKGGCPFVNCMAEDLAVIDIQDDPRYGGLVPKTIGAFLAGNLFDGFHTAALAAANSLHVLLQHPEALDEVRRDPTRAAAAVGEALRIESPVIHLNRIISEDLHYEDTIVPKGTRVLLMWGAANHDPEAFKDPHIFDLKRSQQGATTFGGGAHLCPGRFSALVIARSLLEAVLETGIEVRPVPGAERWLDNLAMSQLETFPVVLKPAA</sequence>
<keyword evidence="4" id="KW-1185">Reference proteome</keyword>
<comment type="similarity">
    <text evidence="1 2">Belongs to the cytochrome P450 family.</text>
</comment>
<dbReference type="SUPFAM" id="SSF48264">
    <property type="entry name" value="Cytochrome P450"/>
    <property type="match status" value="1"/>
</dbReference>
<dbReference type="EMBL" id="CP073078">
    <property type="protein sequence ID" value="QUD90249.1"/>
    <property type="molecule type" value="Genomic_DNA"/>
</dbReference>
<dbReference type="InterPro" id="IPR036396">
    <property type="entry name" value="Cyt_P450_sf"/>
</dbReference>
<dbReference type="AlphaFoldDB" id="A0A975G475"/>
<organism evidence="3 4">
    <name type="scientific">Phenylobacterium montanum</name>
    <dbReference type="NCBI Taxonomy" id="2823693"/>
    <lineage>
        <taxon>Bacteria</taxon>
        <taxon>Pseudomonadati</taxon>
        <taxon>Pseudomonadota</taxon>
        <taxon>Alphaproteobacteria</taxon>
        <taxon>Caulobacterales</taxon>
        <taxon>Caulobacteraceae</taxon>
        <taxon>Phenylobacterium</taxon>
    </lineage>
</organism>
<dbReference type="GO" id="GO:0020037">
    <property type="term" value="F:heme binding"/>
    <property type="evidence" value="ECO:0007669"/>
    <property type="project" value="InterPro"/>
</dbReference>
<dbReference type="GO" id="GO:0004497">
    <property type="term" value="F:monooxygenase activity"/>
    <property type="evidence" value="ECO:0007669"/>
    <property type="project" value="UniProtKB-KW"/>
</dbReference>
<name>A0A975G475_9CAUL</name>
<evidence type="ECO:0000313" key="4">
    <source>
        <dbReference type="Proteomes" id="UP000676409"/>
    </source>
</evidence>
<dbReference type="GO" id="GO:0005506">
    <property type="term" value="F:iron ion binding"/>
    <property type="evidence" value="ECO:0007669"/>
    <property type="project" value="InterPro"/>
</dbReference>
<dbReference type="RefSeq" id="WP_211940300.1">
    <property type="nucleotide sequence ID" value="NZ_CP073078.1"/>
</dbReference>
<evidence type="ECO:0000256" key="2">
    <source>
        <dbReference type="RuleBase" id="RU000461"/>
    </source>
</evidence>
<dbReference type="PROSITE" id="PS00086">
    <property type="entry name" value="CYTOCHROME_P450"/>
    <property type="match status" value="1"/>
</dbReference>
<keyword evidence="2" id="KW-0479">Metal-binding</keyword>
<gene>
    <name evidence="3" type="ORF">KCG34_10485</name>
</gene>
<dbReference type="GO" id="GO:0016705">
    <property type="term" value="F:oxidoreductase activity, acting on paired donors, with incorporation or reduction of molecular oxygen"/>
    <property type="evidence" value="ECO:0007669"/>
    <property type="project" value="InterPro"/>
</dbReference>
<accession>A0A975G475</accession>
<keyword evidence="2" id="KW-0503">Monooxygenase</keyword>
<reference evidence="3" key="1">
    <citation type="submission" date="2021-04" db="EMBL/GenBank/DDBJ databases">
        <title>The complete genome sequence of Caulobacter sp. S6.</title>
        <authorList>
            <person name="Tang Y."/>
            <person name="Ouyang W."/>
            <person name="Liu Q."/>
            <person name="Huang B."/>
            <person name="Guo Z."/>
            <person name="Lei P."/>
        </authorList>
    </citation>
    <scope>NUCLEOTIDE SEQUENCE</scope>
    <source>
        <strain evidence="3">S6</strain>
    </source>
</reference>
<dbReference type="InterPro" id="IPR017972">
    <property type="entry name" value="Cyt_P450_CS"/>
</dbReference>
<keyword evidence="2" id="KW-0349">Heme</keyword>
<dbReference type="Pfam" id="PF00067">
    <property type="entry name" value="p450"/>
    <property type="match status" value="1"/>
</dbReference>
<dbReference type="PANTHER" id="PTHR46696">
    <property type="entry name" value="P450, PUTATIVE (EUROFUNG)-RELATED"/>
    <property type="match status" value="1"/>
</dbReference>
<evidence type="ECO:0000256" key="1">
    <source>
        <dbReference type="ARBA" id="ARBA00010617"/>
    </source>
</evidence>
<dbReference type="PANTHER" id="PTHR46696:SF1">
    <property type="entry name" value="CYTOCHROME P450 YJIB-RELATED"/>
    <property type="match status" value="1"/>
</dbReference>
<protein>
    <submittedName>
        <fullName evidence="3">Cytochrome P450</fullName>
    </submittedName>
</protein>
<evidence type="ECO:0000313" key="3">
    <source>
        <dbReference type="EMBL" id="QUD90249.1"/>
    </source>
</evidence>